<dbReference type="InterPro" id="IPR036695">
    <property type="entry name" value="Arg-tRNA-synth_N_sf"/>
</dbReference>
<evidence type="ECO:0000256" key="5">
    <source>
        <dbReference type="ARBA" id="ARBA00022840"/>
    </source>
</evidence>
<dbReference type="Gene3D" id="3.40.50.620">
    <property type="entry name" value="HUPs"/>
    <property type="match status" value="1"/>
</dbReference>
<dbReference type="EMBL" id="CAACVS010000043">
    <property type="protein sequence ID" value="VEU34916.1"/>
    <property type="molecule type" value="Genomic_DNA"/>
</dbReference>
<evidence type="ECO:0000256" key="1">
    <source>
        <dbReference type="ARBA" id="ARBA00005594"/>
    </source>
</evidence>
<dbReference type="OrthoDB" id="68056at2759"/>
<dbReference type="FunFam" id="1.10.730.10:FF:000006">
    <property type="entry name" value="Arginyl-tRNA synthetase 2, mitochondrial"/>
    <property type="match status" value="1"/>
</dbReference>
<dbReference type="PANTHER" id="PTHR11956:SF5">
    <property type="entry name" value="ARGININE--TRNA LIGASE, CYTOPLASMIC"/>
    <property type="match status" value="1"/>
</dbReference>
<evidence type="ECO:0000259" key="12">
    <source>
        <dbReference type="SMART" id="SM00836"/>
    </source>
</evidence>
<dbReference type="SUPFAM" id="SSF55190">
    <property type="entry name" value="Arginyl-tRNA synthetase (ArgRS), N-terminal 'additional' domain"/>
    <property type="match status" value="1"/>
</dbReference>
<dbReference type="GO" id="GO:0004814">
    <property type="term" value="F:arginine-tRNA ligase activity"/>
    <property type="evidence" value="ECO:0007669"/>
    <property type="project" value="UniProtKB-EC"/>
</dbReference>
<keyword evidence="4 10" id="KW-0547">Nucleotide-binding</keyword>
<evidence type="ECO:0000313" key="14">
    <source>
        <dbReference type="EMBL" id="VEU34916.1"/>
    </source>
</evidence>
<gene>
    <name evidence="14" type="ORF">PSNMU_V1.4_AUG-EV-PASAV3_0016370</name>
</gene>
<evidence type="ECO:0000256" key="4">
    <source>
        <dbReference type="ARBA" id="ARBA00022741"/>
    </source>
</evidence>
<evidence type="ECO:0000256" key="6">
    <source>
        <dbReference type="ARBA" id="ARBA00022917"/>
    </source>
</evidence>
<dbReference type="InterPro" id="IPR001278">
    <property type="entry name" value="Arg-tRNA-ligase"/>
</dbReference>
<dbReference type="InterPro" id="IPR035684">
    <property type="entry name" value="ArgRS_core"/>
</dbReference>
<dbReference type="InterPro" id="IPR001412">
    <property type="entry name" value="aa-tRNA-synth_I_CS"/>
</dbReference>
<dbReference type="InterPro" id="IPR005148">
    <property type="entry name" value="Arg-tRNA-synth_N"/>
</dbReference>
<feature type="domain" description="DALR anticodon binding" evidence="12">
    <location>
        <begin position="766"/>
        <end position="886"/>
    </location>
</feature>
<dbReference type="Gene3D" id="1.10.730.10">
    <property type="entry name" value="Isoleucyl-tRNA Synthetase, Domain 1"/>
    <property type="match status" value="1"/>
</dbReference>
<dbReference type="FunFam" id="3.40.50.620:FF:000096">
    <property type="entry name" value="Arginine--tRNA ligase chloroplastic/mitochondrial"/>
    <property type="match status" value="1"/>
</dbReference>
<evidence type="ECO:0000256" key="8">
    <source>
        <dbReference type="ARBA" id="ARBA00033033"/>
    </source>
</evidence>
<dbReference type="GO" id="GO:0005737">
    <property type="term" value="C:cytoplasm"/>
    <property type="evidence" value="ECO:0007669"/>
    <property type="project" value="InterPro"/>
</dbReference>
<dbReference type="SMART" id="SM00836">
    <property type="entry name" value="DALR_1"/>
    <property type="match status" value="1"/>
</dbReference>
<dbReference type="PRINTS" id="PR01038">
    <property type="entry name" value="TRNASYNTHARG"/>
</dbReference>
<keyword evidence="15" id="KW-1185">Reference proteome</keyword>
<dbReference type="NCBIfam" id="TIGR00456">
    <property type="entry name" value="argS"/>
    <property type="match status" value="1"/>
</dbReference>
<reference evidence="14 15" key="1">
    <citation type="submission" date="2019-01" db="EMBL/GenBank/DDBJ databases">
        <authorList>
            <person name="Ferrante I. M."/>
        </authorList>
    </citation>
    <scope>NUCLEOTIDE SEQUENCE [LARGE SCALE GENOMIC DNA]</scope>
    <source>
        <strain evidence="14 15">B856</strain>
    </source>
</reference>
<evidence type="ECO:0000256" key="10">
    <source>
        <dbReference type="RuleBase" id="RU363038"/>
    </source>
</evidence>
<evidence type="ECO:0000313" key="15">
    <source>
        <dbReference type="Proteomes" id="UP000291116"/>
    </source>
</evidence>
<name>A0A448YYS4_9STRA</name>
<dbReference type="GO" id="GO:0006420">
    <property type="term" value="P:arginyl-tRNA aminoacylation"/>
    <property type="evidence" value="ECO:0007669"/>
    <property type="project" value="InterPro"/>
</dbReference>
<feature type="region of interest" description="Disordered" evidence="11">
    <location>
        <begin position="1"/>
        <end position="106"/>
    </location>
</feature>
<keyword evidence="3 10" id="KW-0436">Ligase</keyword>
<dbReference type="InterPro" id="IPR009080">
    <property type="entry name" value="tRNAsynth_Ia_anticodon-bd"/>
</dbReference>
<dbReference type="Gene3D" id="3.30.1360.70">
    <property type="entry name" value="Arginyl tRNA synthetase N-terminal domain"/>
    <property type="match status" value="1"/>
</dbReference>
<evidence type="ECO:0000256" key="7">
    <source>
        <dbReference type="ARBA" id="ARBA00023146"/>
    </source>
</evidence>
<evidence type="ECO:0000259" key="13">
    <source>
        <dbReference type="SMART" id="SM01016"/>
    </source>
</evidence>
<feature type="compositionally biased region" description="Basic and acidic residues" evidence="11">
    <location>
        <begin position="52"/>
        <end position="73"/>
    </location>
</feature>
<feature type="domain" description="Arginyl tRNA synthetase N-terminal" evidence="13">
    <location>
        <begin position="301"/>
        <end position="394"/>
    </location>
</feature>
<dbReference type="SUPFAM" id="SSF47323">
    <property type="entry name" value="Anticodon-binding domain of a subclass of class I aminoacyl-tRNA synthetases"/>
    <property type="match status" value="1"/>
</dbReference>
<comment type="similarity">
    <text evidence="1 10">Belongs to the class-I aminoacyl-tRNA synthetase family.</text>
</comment>
<protein>
    <recommendedName>
        <fullName evidence="2">arginine--tRNA ligase</fullName>
        <ecNumber evidence="2">6.1.1.19</ecNumber>
    </recommendedName>
    <alternativeName>
        <fullName evidence="8">Arginyl-tRNA synthetase</fullName>
    </alternativeName>
</protein>
<feature type="compositionally biased region" description="Low complexity" evidence="11">
    <location>
        <begin position="89"/>
        <end position="101"/>
    </location>
</feature>
<feature type="compositionally biased region" description="Polar residues" evidence="11">
    <location>
        <begin position="1"/>
        <end position="17"/>
    </location>
</feature>
<proteinExistence type="inferred from homology"/>
<dbReference type="SMART" id="SM01016">
    <property type="entry name" value="Arg_tRNA_synt_N"/>
    <property type="match status" value="1"/>
</dbReference>
<keyword evidence="6 10" id="KW-0648">Protein biosynthesis</keyword>
<organism evidence="14 15">
    <name type="scientific">Pseudo-nitzschia multistriata</name>
    <dbReference type="NCBI Taxonomy" id="183589"/>
    <lineage>
        <taxon>Eukaryota</taxon>
        <taxon>Sar</taxon>
        <taxon>Stramenopiles</taxon>
        <taxon>Ochrophyta</taxon>
        <taxon>Bacillariophyta</taxon>
        <taxon>Bacillariophyceae</taxon>
        <taxon>Bacillariophycidae</taxon>
        <taxon>Bacillariales</taxon>
        <taxon>Bacillariaceae</taxon>
        <taxon>Pseudo-nitzschia</taxon>
    </lineage>
</organism>
<accession>A0A448YYS4</accession>
<dbReference type="Pfam" id="PF00750">
    <property type="entry name" value="tRNA-synt_1d"/>
    <property type="match status" value="1"/>
</dbReference>
<dbReference type="SUPFAM" id="SSF52374">
    <property type="entry name" value="Nucleotidylyl transferase"/>
    <property type="match status" value="1"/>
</dbReference>
<evidence type="ECO:0000256" key="3">
    <source>
        <dbReference type="ARBA" id="ARBA00022598"/>
    </source>
</evidence>
<dbReference type="GO" id="GO:0005524">
    <property type="term" value="F:ATP binding"/>
    <property type="evidence" value="ECO:0007669"/>
    <property type="project" value="UniProtKB-KW"/>
</dbReference>
<dbReference type="PROSITE" id="PS00178">
    <property type="entry name" value="AA_TRNA_LIGASE_I"/>
    <property type="match status" value="1"/>
</dbReference>
<dbReference type="PANTHER" id="PTHR11956">
    <property type="entry name" value="ARGINYL-TRNA SYNTHETASE"/>
    <property type="match status" value="1"/>
</dbReference>
<sequence length="886" mass="96873">MNTSTTTKDNRIETSQVPERARGPTDPAGDFFAPIQHIAVNYTDQSTTMADDAPKGPSKNELKKMAKKAEKAAKKAAAKGGGAAPPAAPNANAAANAAAGGKPPPSSVALPKAPKVLLYQGAKDDSATLKAVYASLHYGIPLGVAKKKDVPAGFSAAGSKKPALFYGTTGDYVLGGGGNAMCKAIGLMAGEPLSFEADEWCEVERTTLRTDGKKPLKLDSLAAALEGSATGVHLVGEADTIADICVMVTLSNHAESIATWPSSVQKYYQCHSAALESAKAAVGKHCPVPPIDIKTNPSLVKVLTAIFTEIIEDIAPEFELPKNIIKKCDTPKHGDYQCSVTMPAFASLKKTGGMPPGVSGPQQLAQVIIDRVGKDHPVIQEMRIQGPGFIMCKISSVYLQSHIETTLKNKSLPKPVNDGPQETCLVDFSSPNIAKEMHVGHLRSTIIGEAVCRILEFVGYNVERINHVGDWGTQFGMLIQYLKEEYPDFANNMPNITDLTAFYKAAKERFDDDADFKKTAQLNVVKLQSGDAECIEIWQLLCDVSRKEFQKVYDRLDVTVKECGESFYNDKIPPVIEEFNDAGILSVEEGGAKCVFVENYKIPLMLQKSDGGFGYDSTDMAALKYRLFTVKATRSIYITDYTQGDHFAMCFQAAKDIGWLNNGQQLQHIGFGTVQGEDGKRFKTRSGTTVRLVDLLDEAVNRMEGSLRDRIASGRAQITEEEVHEVAEAVGYGAVKYFDLRRNPTSNYKFSYDAMLDTKGNTAVYLLYCRVRFESIMRKAKAEFDCDVEDLIASGEKIVIEHESERNLALQIQSFADVLDQTLDDLLPYHICDYVYQLSIAGSDFVTQCKVLGTPEMKSRLLLCHVTTTSMKQCFDLLGIRHIKRI</sequence>
<evidence type="ECO:0000256" key="2">
    <source>
        <dbReference type="ARBA" id="ARBA00012837"/>
    </source>
</evidence>
<evidence type="ECO:0000256" key="9">
    <source>
        <dbReference type="ARBA" id="ARBA00049339"/>
    </source>
</evidence>
<dbReference type="InterPro" id="IPR008909">
    <property type="entry name" value="DALR_anticod-bd"/>
</dbReference>
<comment type="catalytic activity">
    <reaction evidence="9">
        <text>tRNA(Arg) + L-arginine + ATP = L-arginyl-tRNA(Arg) + AMP + diphosphate</text>
        <dbReference type="Rhea" id="RHEA:20301"/>
        <dbReference type="Rhea" id="RHEA-COMP:9658"/>
        <dbReference type="Rhea" id="RHEA-COMP:9673"/>
        <dbReference type="ChEBI" id="CHEBI:30616"/>
        <dbReference type="ChEBI" id="CHEBI:32682"/>
        <dbReference type="ChEBI" id="CHEBI:33019"/>
        <dbReference type="ChEBI" id="CHEBI:78442"/>
        <dbReference type="ChEBI" id="CHEBI:78513"/>
        <dbReference type="ChEBI" id="CHEBI:456215"/>
        <dbReference type="EC" id="6.1.1.19"/>
    </reaction>
</comment>
<dbReference type="Pfam" id="PF05746">
    <property type="entry name" value="DALR_1"/>
    <property type="match status" value="1"/>
</dbReference>
<dbReference type="EC" id="6.1.1.19" evidence="2"/>
<keyword evidence="5 10" id="KW-0067">ATP-binding</keyword>
<dbReference type="Pfam" id="PF03485">
    <property type="entry name" value="Arg_tRNA_synt_N"/>
    <property type="match status" value="1"/>
</dbReference>
<dbReference type="InterPro" id="IPR014729">
    <property type="entry name" value="Rossmann-like_a/b/a_fold"/>
</dbReference>
<dbReference type="AlphaFoldDB" id="A0A448YYS4"/>
<evidence type="ECO:0000256" key="11">
    <source>
        <dbReference type="SAM" id="MobiDB-lite"/>
    </source>
</evidence>
<keyword evidence="7 10" id="KW-0030">Aminoacyl-tRNA synthetase</keyword>
<dbReference type="HAMAP" id="MF_00123">
    <property type="entry name" value="Arg_tRNA_synth"/>
    <property type="match status" value="1"/>
</dbReference>
<dbReference type="Proteomes" id="UP000291116">
    <property type="component" value="Unassembled WGS sequence"/>
</dbReference>
<dbReference type="CDD" id="cd00671">
    <property type="entry name" value="ArgRS_core"/>
    <property type="match status" value="1"/>
</dbReference>